<keyword evidence="2" id="KW-1185">Reference proteome</keyword>
<gene>
    <name evidence="1" type="ORF">GMARGA_LOCUS7490</name>
</gene>
<comment type="caution">
    <text evidence="1">The sequence shown here is derived from an EMBL/GenBank/DDBJ whole genome shotgun (WGS) entry which is preliminary data.</text>
</comment>
<organism evidence="1 2">
    <name type="scientific">Gigaspora margarita</name>
    <dbReference type="NCBI Taxonomy" id="4874"/>
    <lineage>
        <taxon>Eukaryota</taxon>
        <taxon>Fungi</taxon>
        <taxon>Fungi incertae sedis</taxon>
        <taxon>Mucoromycota</taxon>
        <taxon>Glomeromycotina</taxon>
        <taxon>Glomeromycetes</taxon>
        <taxon>Diversisporales</taxon>
        <taxon>Gigasporaceae</taxon>
        <taxon>Gigaspora</taxon>
    </lineage>
</organism>
<proteinExistence type="predicted"/>
<name>A0ABN7UML8_GIGMA</name>
<sequence>MFSRANELLSTFTVHPISSQISGSSLGFSTSPMALTESKSDFGVSNDR</sequence>
<protein>
    <submittedName>
        <fullName evidence="1">15516_t:CDS:1</fullName>
    </submittedName>
</protein>
<accession>A0ABN7UML8</accession>
<dbReference type="EMBL" id="CAJVQB010003640">
    <property type="protein sequence ID" value="CAG8613778.1"/>
    <property type="molecule type" value="Genomic_DNA"/>
</dbReference>
<dbReference type="Proteomes" id="UP000789901">
    <property type="component" value="Unassembled WGS sequence"/>
</dbReference>
<evidence type="ECO:0000313" key="1">
    <source>
        <dbReference type="EMBL" id="CAG8613778.1"/>
    </source>
</evidence>
<reference evidence="1 2" key="1">
    <citation type="submission" date="2021-06" db="EMBL/GenBank/DDBJ databases">
        <authorList>
            <person name="Kallberg Y."/>
            <person name="Tangrot J."/>
            <person name="Rosling A."/>
        </authorList>
    </citation>
    <scope>NUCLEOTIDE SEQUENCE [LARGE SCALE GENOMIC DNA]</scope>
    <source>
        <strain evidence="1 2">120-4 pot B 10/14</strain>
    </source>
</reference>
<evidence type="ECO:0000313" key="2">
    <source>
        <dbReference type="Proteomes" id="UP000789901"/>
    </source>
</evidence>